<accession>A0AA87XWK9</accession>
<feature type="region of interest" description="Disordered" evidence="1">
    <location>
        <begin position="1"/>
        <end position="49"/>
    </location>
</feature>
<organism evidence="2 3">
    <name type="scientific">Pseudoduganella albidiflava</name>
    <dbReference type="NCBI Taxonomy" id="321983"/>
    <lineage>
        <taxon>Bacteria</taxon>
        <taxon>Pseudomonadati</taxon>
        <taxon>Pseudomonadota</taxon>
        <taxon>Betaproteobacteria</taxon>
        <taxon>Burkholderiales</taxon>
        <taxon>Oxalobacteraceae</taxon>
        <taxon>Telluria group</taxon>
        <taxon>Pseudoduganella</taxon>
    </lineage>
</organism>
<comment type="caution">
    <text evidence="2">The sequence shown here is derived from an EMBL/GenBank/DDBJ whole genome shotgun (WGS) entry which is preliminary data.</text>
</comment>
<reference evidence="2" key="2">
    <citation type="submission" date="2022-12" db="EMBL/GenBank/DDBJ databases">
        <authorList>
            <person name="Sun Q."/>
            <person name="Kim S."/>
        </authorList>
    </citation>
    <scope>NUCLEOTIDE SEQUENCE</scope>
    <source>
        <strain evidence="2">KCTC 12343</strain>
    </source>
</reference>
<proteinExistence type="predicted"/>
<feature type="compositionally biased region" description="Low complexity" evidence="1">
    <location>
        <begin position="33"/>
        <end position="49"/>
    </location>
</feature>
<sequence length="49" mass="5344">MVTELQAGPARVDADKASRDARHGPFRTRSGRDFNNNGNNKDNNRGGTT</sequence>
<gene>
    <name evidence="2" type="ORF">GCM10007387_37050</name>
</gene>
<feature type="compositionally biased region" description="Basic and acidic residues" evidence="1">
    <location>
        <begin position="12"/>
        <end position="23"/>
    </location>
</feature>
<dbReference type="Proteomes" id="UP000628442">
    <property type="component" value="Unassembled WGS sequence"/>
</dbReference>
<dbReference type="EMBL" id="BMWV01000008">
    <property type="protein sequence ID" value="GGY51250.1"/>
    <property type="molecule type" value="Genomic_DNA"/>
</dbReference>
<evidence type="ECO:0000313" key="2">
    <source>
        <dbReference type="EMBL" id="GGY51250.1"/>
    </source>
</evidence>
<name>A0AA87XWK9_9BURK</name>
<evidence type="ECO:0000313" key="3">
    <source>
        <dbReference type="Proteomes" id="UP000628442"/>
    </source>
</evidence>
<reference evidence="2" key="1">
    <citation type="journal article" date="2014" name="Int. J. Syst. Evol. Microbiol.">
        <title>Complete genome sequence of Corynebacterium casei LMG S-19264T (=DSM 44701T), isolated from a smear-ripened cheese.</title>
        <authorList>
            <consortium name="US DOE Joint Genome Institute (JGI-PGF)"/>
            <person name="Walter F."/>
            <person name="Albersmeier A."/>
            <person name="Kalinowski J."/>
            <person name="Ruckert C."/>
        </authorList>
    </citation>
    <scope>NUCLEOTIDE SEQUENCE</scope>
    <source>
        <strain evidence="2">KCTC 12343</strain>
    </source>
</reference>
<evidence type="ECO:0000256" key="1">
    <source>
        <dbReference type="SAM" id="MobiDB-lite"/>
    </source>
</evidence>
<dbReference type="AlphaFoldDB" id="A0AA87XWK9"/>
<protein>
    <submittedName>
        <fullName evidence="2">Uncharacterized protein</fullName>
    </submittedName>
</protein>